<name>A0A4R6TJZ4_9FLAO</name>
<keyword evidence="4" id="KW-0406">Ion transport</keyword>
<dbReference type="Gene3D" id="2.60.40.2030">
    <property type="match status" value="16"/>
</dbReference>
<keyword evidence="2" id="KW-0677">Repeat</keyword>
<dbReference type="EMBL" id="SNYI01000002">
    <property type="protein sequence ID" value="TDQ30742.1"/>
    <property type="molecule type" value="Genomic_DNA"/>
</dbReference>
<accession>A0A4R6TJZ4</accession>
<proteinExistence type="predicted"/>
<feature type="domain" description="Calx-beta" evidence="6">
    <location>
        <begin position="1547"/>
        <end position="1649"/>
    </location>
</feature>
<keyword evidence="5" id="KW-0472">Membrane</keyword>
<feature type="domain" description="Calx-beta" evidence="6">
    <location>
        <begin position="1899"/>
        <end position="2005"/>
    </location>
</feature>
<feature type="domain" description="Calx-beta" evidence="6">
    <location>
        <begin position="1663"/>
        <end position="1765"/>
    </location>
</feature>
<evidence type="ECO:0000256" key="5">
    <source>
        <dbReference type="SAM" id="Phobius"/>
    </source>
</evidence>
<sequence length="3031" mass="318177">MDYKTTFKINARLDQLQSLSSRLFHRMDFSIGRPTQLIPVRINNRPMQKTTYAPVRFLFALVLFSFTFLAQAQEKKKFEPRYVGTVSGNVTMIANNVLNQHPINSYHGNTDNQDGTGVYVDIDGDTSTFNSSSANLTNPEPGAGCLEFVKVYLYWAASDKEAGGSTLNDESWAHNQLKLQLPGQTTYSTITADEVLYRGRDEHFYNDPYVCIKDITNEVTSLGDPYGKYQVANLKASHGGLNPHNGGNFGVAGGWQIVFVYQSPDLTRRNISLFDGYAHVANNQTTEFNIDGFQTIPFGEVKADFVLGVIEGDRVLSGDKFEIRKPDGNWEKLSSLKRGTDNFFNSRITKPNDITGIEEDFINRNPASTNTLGFDASIFKLNNLGNTLIANNQTETDLRATSGSESYGLFLVGLSVEVYEPNLGSLDFTTNPLNSTYDAGETATMVVNVKNSGNDDIRDLELVGIVPPEVELVEPISLPSWISYDYKAGSRELTFTVDDGYTDVDDDPYSIQFDMVVKDPCYFLEGSCTGNFSIQMVATYKGVINGDKQTTNSSGTQNECGFGNHDPSVVTINTPDQVEWATTAGALDRTVSCEDTAGLNAAQSLEPAYASCNFTIQKTSGAFVPAPGCDAIGTYTNTFVFTDACGRESETFTQVITVEDTTAPLFNETLPADTAAAFDNIPAPEILTASDTCDSNPQVNMVESYIGDSNSTTYTIVRTWTASDCAGNTTEHIQKIFVTKNGDPIGLSISDVIVNENVGSALFTISLVGEVAGGFTVDYRTVNAAAVAPADFTALPLTSQFFNGNHAETRTLIVDINDDNIVEATENFTVLLSDLSTTEITINDNEGEATILDNDSATLNISDIDVNEDAGFANVQVILSGFVQEPFSMDYETSSGGASATPNVDYTSMNSQLNWGANAADGAAMTIAVPIINDDFIEITENFLVLLSNLSATGNLSIADASANVNILDNDGGAGTGIDFVNDDVTVNEADGTATFTVTLSGAVQGGFTLDYATADGTAVANGDYDSKSGTLTFAGTDGETQNIVIDINEDLLIEATENFVVNLSNLSTTLIAINDSQANGNITDNDGGAGTGIDFSNDDVTVNEADGTATFSVTLSGAVQGGFTLDYATADGTAVADGDYDSKSGTLTFAGTDGETQNIVIDINEDLLIEETENFVVNLSNLSTTLIAINDNQANGNITDNDGGAGTGIDFANDDVTVNEADGTATFSVTLSGAVQGGFTLDYATADGSAVAGATGAGDYDAASGQLVFAGTDGETQQIVIDINEDLLIEETENFVVNLSNLSTTLIAINDNQATGNITDNDGGAGTGIDFSNDDVTVDEGAGTATFTVTLTGAVQGGFTLDYATADGTAVANGDYDSKSGTLTFAGTDGETQQIVIDINEDLLIEATENFVVNLSNLSTTLIAINDNQATGNITDNDGGAGTGIDFSNDDVTVDEGAGTATFTVTLTGAVQGGFTLDYATADGTAVANGDYDSKSGTLTFAGTDGETQQIVIDINEDLLIEETENFFVNLSNLSTTLIAINDSQANGNITDNDGGAGTGIDFSNDDVTVNEADGTATFSVTLSGAVQGGFTLDYATADGTAVADGDYDSKSGTLTFAGTDGESQNIVIDINEDLLIEETENFVVNLSNLSTTLIAINDNQATGNITDNDGGAGTGIDFVNDDVTVNEADGTATFTVTLSGAVQGGFTLDYATADGTAVANGDYDSKSGTLTFAGTDGETQQIVIDINEDLLIEETENFVVNLSNLSTTLIAINDNQATGNITDNDGGVGTGIDFSNDDVTVNEADGTATFTVTLSGAVQGGFTLDYATADGTAVAGATGAGDYDAASGQLVFAGTDGETQQIVIDINEDLLIEATENFVVNLSNLSTTLIAINDNQATGNITDNDGGAGTGIDFSNDDVTVDEGAGTATFTVTLTGAVQGGFTLDYATADGIAVAGATGAGDYDAAAGQLVFAGTDGETQQIVIDINEDLLIEETENFFVNLSNLSTTLIAINDNQATGNITDNDGGAGTGIDFSNDDVTVNEADGTATFTVTLSGAVQGGFTLDYATADGTAVANGDYDSKSGTLTFAGTDGETQQIVIDINEDLLIEETENFVVNLSNLSTTLIAINDNQATGNITDNDGGAGTGIDFANDNVTVNEADGTATFTVTLSGAVQGGFTLDYATADGSAVAGATGAGDYNSKSGTLTFAGTDGETQQIIIDINEDLLIEETENFVVNLSNLSTTLIAINDSQATGNITDNDGGAGTGIDFSNDNVTVNEADGTATFTVTLTGAVQGGFTLDYATADGTAVANGDYDSKSGTLTFAGTDGETQQIVIDINEDLLIEETENFVVNLSNLSTTLITINDNQATGNIIDNDAVAGTGLDFTATEVNVNEDGISAVFSVVLTGATQDGFSVDFATTDGTAEAPADYLSNAGTLNFAGNDGETHTIEILIEDDNLIEFTESFQLNLSGLTTDLITINTPVANGNILDNDAVDGTGLDFTATDVMINEADGTAIFTVVLTGNVQGGFSVDYTTLEMSATSNMDYTETAGTLSFTGTDGESYDITVPVTDDIIIESTEIFIVRLSNISNILVNINNGDASGTILDNDSTNDFPADETASCDDIPAIAEINLNAEGCAYTIDFQEVISGQDDECATEYSITRTWIVTDCVGNVREHSQVITVIDTEAPEFAEALPTDMTVTCDTVPVAAVLTANDNCSPDVIVVFEETVTNDANCMNGYMITRVWTAADCAGNSVTHTQTIAVPATGPITASAYEEEISLLCGDEIPEVPVLEFSGGCGDYEVNYTEETQFSEDSEDFMIIRSWAVTDACGNSALFEQIIFVLQPALETVSIDICVEDPAIDLVNYLPAGFDTNGTFELVSGTTELQGSTFDPFELEVGVYEVQYTSTGGTCKYYVDFVINVNSDCVPCGRENIIASKTVTANGDGMNDYFEITGVEYCDFSFHVMIFNRWGAKVFDGQNYQNDWGGYSPNSAFGNSGMLPAGTYYYIIEVSNKEMEPINGYIYLGTN</sequence>
<feature type="domain" description="Calx-beta" evidence="6">
    <location>
        <begin position="1315"/>
        <end position="1417"/>
    </location>
</feature>
<dbReference type="GO" id="GO:0030001">
    <property type="term" value="P:metal ion transport"/>
    <property type="evidence" value="ECO:0007669"/>
    <property type="project" value="TreeGrafter"/>
</dbReference>
<dbReference type="SUPFAM" id="SSF141072">
    <property type="entry name" value="CalX-like"/>
    <property type="match status" value="16"/>
</dbReference>
<keyword evidence="5" id="KW-1133">Transmembrane helix</keyword>
<dbReference type="Proteomes" id="UP000295468">
    <property type="component" value="Unassembled WGS sequence"/>
</dbReference>
<evidence type="ECO:0000256" key="3">
    <source>
        <dbReference type="ARBA" id="ARBA00022837"/>
    </source>
</evidence>
<feature type="domain" description="Calx-beta" evidence="6">
    <location>
        <begin position="1779"/>
        <end position="1885"/>
    </location>
</feature>
<dbReference type="PANTHER" id="PTHR11878">
    <property type="entry name" value="SODIUM/CALCIUM EXCHANGER"/>
    <property type="match status" value="1"/>
</dbReference>
<protein>
    <submittedName>
        <fullName evidence="7">Gliding motility-associated-like protein</fullName>
    </submittedName>
</protein>
<dbReference type="PANTHER" id="PTHR11878:SF65">
    <property type="entry name" value="NA_CA-EXCHANGE PROTEIN, ISOFORM G"/>
    <property type="match status" value="1"/>
</dbReference>
<reference evidence="7 8" key="1">
    <citation type="submission" date="2019-03" db="EMBL/GenBank/DDBJ databases">
        <title>Genomic Encyclopedia of Archaeal and Bacterial Type Strains, Phase II (KMG-II): from individual species to whole genera.</title>
        <authorList>
            <person name="Goeker M."/>
        </authorList>
    </citation>
    <scope>NUCLEOTIDE SEQUENCE [LARGE SCALE GENOMIC DNA]</scope>
    <source>
        <strain evidence="7 8">DSM 18435</strain>
    </source>
</reference>
<feature type="domain" description="Calx-beta" evidence="6">
    <location>
        <begin position="847"/>
        <end position="948"/>
    </location>
</feature>
<keyword evidence="3" id="KW-0106">Calcium</keyword>
<feature type="domain" description="Calx-beta" evidence="6">
    <location>
        <begin position="2135"/>
        <end position="2241"/>
    </location>
</feature>
<dbReference type="OrthoDB" id="599464at2"/>
<dbReference type="GO" id="GO:0007154">
    <property type="term" value="P:cell communication"/>
    <property type="evidence" value="ECO:0007669"/>
    <property type="project" value="InterPro"/>
</dbReference>
<feature type="domain" description="Calx-beta" evidence="6">
    <location>
        <begin position="1195"/>
        <end position="1301"/>
    </location>
</feature>
<dbReference type="InterPro" id="IPR051171">
    <property type="entry name" value="CaCA"/>
</dbReference>
<feature type="domain" description="Calx-beta" evidence="6">
    <location>
        <begin position="734"/>
        <end position="833"/>
    </location>
</feature>
<evidence type="ECO:0000259" key="6">
    <source>
        <dbReference type="SMART" id="SM00237"/>
    </source>
</evidence>
<dbReference type="GO" id="GO:0016020">
    <property type="term" value="C:membrane"/>
    <property type="evidence" value="ECO:0007669"/>
    <property type="project" value="InterPro"/>
</dbReference>
<dbReference type="InterPro" id="IPR038081">
    <property type="entry name" value="CalX-like_sf"/>
</dbReference>
<dbReference type="Pfam" id="PF13585">
    <property type="entry name" value="CHU_C"/>
    <property type="match status" value="1"/>
</dbReference>
<keyword evidence="8" id="KW-1185">Reference proteome</keyword>
<gene>
    <name evidence="7" type="ORF">CLV82_1431</name>
</gene>
<feature type="domain" description="Calx-beta" evidence="6">
    <location>
        <begin position="963"/>
        <end position="1065"/>
    </location>
</feature>
<keyword evidence="4" id="KW-0813">Transport</keyword>
<keyword evidence="1" id="KW-0732">Signal</keyword>
<feature type="domain" description="Calx-beta" evidence="6">
    <location>
        <begin position="1431"/>
        <end position="1533"/>
    </location>
</feature>
<feature type="domain" description="Calx-beta" evidence="6">
    <location>
        <begin position="2255"/>
        <end position="2357"/>
    </location>
</feature>
<dbReference type="SMART" id="SM00237">
    <property type="entry name" value="Calx_beta"/>
    <property type="match status" value="16"/>
</dbReference>
<evidence type="ECO:0000313" key="8">
    <source>
        <dbReference type="Proteomes" id="UP000295468"/>
    </source>
</evidence>
<feature type="domain" description="Calx-beta" evidence="6">
    <location>
        <begin position="2487"/>
        <end position="2589"/>
    </location>
</feature>
<evidence type="ECO:0000256" key="4">
    <source>
        <dbReference type="ARBA" id="ARBA00023065"/>
    </source>
</evidence>
<feature type="domain" description="Calx-beta" evidence="6">
    <location>
        <begin position="2371"/>
        <end position="2473"/>
    </location>
</feature>
<dbReference type="Pfam" id="PF03160">
    <property type="entry name" value="Calx-beta"/>
    <property type="match status" value="16"/>
</dbReference>
<evidence type="ECO:0000256" key="1">
    <source>
        <dbReference type="ARBA" id="ARBA00022729"/>
    </source>
</evidence>
<evidence type="ECO:0000313" key="7">
    <source>
        <dbReference type="EMBL" id="TDQ30742.1"/>
    </source>
</evidence>
<keyword evidence="5" id="KW-0812">Transmembrane</keyword>
<organism evidence="7 8">
    <name type="scientific">Zeaxanthinibacter enoshimensis</name>
    <dbReference type="NCBI Taxonomy" id="392009"/>
    <lineage>
        <taxon>Bacteria</taxon>
        <taxon>Pseudomonadati</taxon>
        <taxon>Bacteroidota</taxon>
        <taxon>Flavobacteriia</taxon>
        <taxon>Flavobacteriales</taxon>
        <taxon>Flavobacteriaceae</taxon>
        <taxon>Zeaxanthinibacter</taxon>
    </lineage>
</organism>
<feature type="domain" description="Calx-beta" evidence="6">
    <location>
        <begin position="2019"/>
        <end position="2121"/>
    </location>
</feature>
<dbReference type="InterPro" id="IPR003644">
    <property type="entry name" value="Calx_beta"/>
</dbReference>
<comment type="caution">
    <text evidence="7">The sequence shown here is derived from an EMBL/GenBank/DDBJ whole genome shotgun (WGS) entry which is preliminary data.</text>
</comment>
<evidence type="ECO:0000256" key="2">
    <source>
        <dbReference type="ARBA" id="ARBA00022737"/>
    </source>
</evidence>
<feature type="transmembrane region" description="Helical" evidence="5">
    <location>
        <begin position="51"/>
        <end position="70"/>
    </location>
</feature>
<feature type="domain" description="Calx-beta" evidence="6">
    <location>
        <begin position="1079"/>
        <end position="1181"/>
    </location>
</feature>